<evidence type="ECO:0000256" key="1">
    <source>
        <dbReference type="SAM" id="Coils"/>
    </source>
</evidence>
<evidence type="ECO:0000313" key="3">
    <source>
        <dbReference type="Proteomes" id="UP000264880"/>
    </source>
</evidence>
<gene>
    <name evidence="2" type="ORF">BHAMNSH16_07855</name>
</gene>
<reference evidence="2 3" key="1">
    <citation type="submission" date="2017-02" db="EMBL/GenBank/DDBJ databases">
        <title>Complete genome sequence of Brachyspira hampsonii genomovar I strain NSH-16 (ATCC BAA-2463).</title>
        <authorList>
            <person name="Mirajkar N.S."/>
            <person name="Gebhart C.J."/>
        </authorList>
    </citation>
    <scope>NUCLEOTIDE SEQUENCE [LARGE SCALE GENOMIC DNA]</scope>
    <source>
        <strain evidence="2 3">NSH-16</strain>
    </source>
</reference>
<dbReference type="KEGG" id="bhp:BHAMNSH16_07855"/>
<dbReference type="AlphaFoldDB" id="A0AAC9TW53"/>
<name>A0AAC9TW53_9SPIR</name>
<organism evidence="2 3">
    <name type="scientific">Brachyspira hampsonii</name>
    <dbReference type="NCBI Taxonomy" id="1287055"/>
    <lineage>
        <taxon>Bacteria</taxon>
        <taxon>Pseudomonadati</taxon>
        <taxon>Spirochaetota</taxon>
        <taxon>Spirochaetia</taxon>
        <taxon>Brachyspirales</taxon>
        <taxon>Brachyspiraceae</taxon>
        <taxon>Brachyspira</taxon>
    </lineage>
</organism>
<keyword evidence="1" id="KW-0175">Coiled coil</keyword>
<feature type="coiled-coil region" evidence="1">
    <location>
        <begin position="47"/>
        <end position="88"/>
    </location>
</feature>
<sequence>MMDSRNSISINFNQDLYRWIVKMVKNSKADPFNYSNATFGGFVQACVAKAKKEYEEKGSEMQKLKKRVEELEETVKRIDELENKIKEL</sequence>
<dbReference type="Proteomes" id="UP000264880">
    <property type="component" value="Chromosome"/>
</dbReference>
<dbReference type="EMBL" id="CP019914">
    <property type="protein sequence ID" value="ASJ21561.1"/>
    <property type="molecule type" value="Genomic_DNA"/>
</dbReference>
<keyword evidence="3" id="KW-1185">Reference proteome</keyword>
<proteinExistence type="predicted"/>
<accession>A0AAC9TW53</accession>
<protein>
    <submittedName>
        <fullName evidence="2">Uncharacterized protein</fullName>
    </submittedName>
</protein>
<evidence type="ECO:0000313" key="2">
    <source>
        <dbReference type="EMBL" id="ASJ21561.1"/>
    </source>
</evidence>